<name>A0A5C6G4Z8_METRR</name>
<evidence type="ECO:0000313" key="2">
    <source>
        <dbReference type="EMBL" id="TWU72842.1"/>
    </source>
</evidence>
<organism evidence="2 3">
    <name type="scientific">Metarhizium rileyi (strain RCEF 4871)</name>
    <name type="common">Nomuraea rileyi</name>
    <dbReference type="NCBI Taxonomy" id="1649241"/>
    <lineage>
        <taxon>Eukaryota</taxon>
        <taxon>Fungi</taxon>
        <taxon>Dikarya</taxon>
        <taxon>Ascomycota</taxon>
        <taxon>Pezizomycotina</taxon>
        <taxon>Sordariomycetes</taxon>
        <taxon>Hypocreomycetidae</taxon>
        <taxon>Hypocreales</taxon>
        <taxon>Clavicipitaceae</taxon>
        <taxon>Metarhizium</taxon>
    </lineage>
</organism>
<proteinExistence type="predicted"/>
<gene>
    <name evidence="2" type="ORF">ED733_002388</name>
</gene>
<evidence type="ECO:0000313" key="3">
    <source>
        <dbReference type="Proteomes" id="UP000317257"/>
    </source>
</evidence>
<protein>
    <recommendedName>
        <fullName evidence="4">NADH dehydrogenase (Ubiquinone)-like protein</fullName>
    </recommendedName>
</protein>
<sequence>MRYEDWDILLFPQNCKVPVKEFKVACHVVHDPESLHFGGTFGLPTVCCFVPSLPAGTPFRVSIHSWNVPTVSKFTNSYSKFPENVQFEARLFIDGRLVAEELLQQDYWSPADDLGRIKLVLSEGFPRDSMTTPLERVKNIVAFSFQHAPLGVSIPVAKSDMDATSPNTGDYCVLSATQGNALQAGCPSRKPSTDVLDDEARLSGEKGAKRIRKFTPASARAIDDEEGTHRPSPRVRLTSFLDGPASTDATV</sequence>
<dbReference type="AlphaFoldDB" id="A0A5C6G4Z8"/>
<dbReference type="EMBL" id="SBHS01000023">
    <property type="protein sequence ID" value="TWU72842.1"/>
    <property type="molecule type" value="Genomic_DNA"/>
</dbReference>
<accession>A0A5C6G4Z8</accession>
<comment type="caution">
    <text evidence="2">The sequence shown here is derived from an EMBL/GenBank/DDBJ whole genome shotgun (WGS) entry which is preliminary data.</text>
</comment>
<reference evidence="3" key="1">
    <citation type="submission" date="2018-12" db="EMBL/GenBank/DDBJ databases">
        <title>The complete genome of Metarhizium rileyi, a key fungal pathogen of Lepidoptera.</title>
        <authorList>
            <person name="Binneck E."/>
            <person name="Lastra C.C.L."/>
            <person name="Sosa-Gomez D.R."/>
        </authorList>
    </citation>
    <scope>NUCLEOTIDE SEQUENCE [LARGE SCALE GENOMIC DNA]</scope>
    <source>
        <strain evidence="3">Cep018-CH2</strain>
    </source>
</reference>
<evidence type="ECO:0000256" key="1">
    <source>
        <dbReference type="SAM" id="MobiDB-lite"/>
    </source>
</evidence>
<feature type="region of interest" description="Disordered" evidence="1">
    <location>
        <begin position="216"/>
        <end position="251"/>
    </location>
</feature>
<dbReference type="Proteomes" id="UP000317257">
    <property type="component" value="Unassembled WGS sequence"/>
</dbReference>
<evidence type="ECO:0008006" key="4">
    <source>
        <dbReference type="Google" id="ProtNLM"/>
    </source>
</evidence>